<dbReference type="EMBL" id="CAJVQB010028362">
    <property type="protein sequence ID" value="CAG8812229.1"/>
    <property type="molecule type" value="Genomic_DNA"/>
</dbReference>
<accession>A0ABN7W1N2</accession>
<reference evidence="1 2" key="1">
    <citation type="submission" date="2021-06" db="EMBL/GenBank/DDBJ databases">
        <authorList>
            <person name="Kallberg Y."/>
            <person name="Tangrot J."/>
            <person name="Rosling A."/>
        </authorList>
    </citation>
    <scope>NUCLEOTIDE SEQUENCE [LARGE SCALE GENOMIC DNA]</scope>
    <source>
        <strain evidence="1 2">120-4 pot B 10/14</strain>
    </source>
</reference>
<keyword evidence="2" id="KW-1185">Reference proteome</keyword>
<name>A0ABN7W1N2_GIGMA</name>
<feature type="non-terminal residue" evidence="1">
    <location>
        <position position="43"/>
    </location>
</feature>
<evidence type="ECO:0000313" key="1">
    <source>
        <dbReference type="EMBL" id="CAG8812229.1"/>
    </source>
</evidence>
<sequence length="43" mass="4905">MDIDNNEYTADIEYASDINTRQTFNTDTQSNTSPFIAINKFKG</sequence>
<organism evidence="1 2">
    <name type="scientific">Gigaspora margarita</name>
    <dbReference type="NCBI Taxonomy" id="4874"/>
    <lineage>
        <taxon>Eukaryota</taxon>
        <taxon>Fungi</taxon>
        <taxon>Fungi incertae sedis</taxon>
        <taxon>Mucoromycota</taxon>
        <taxon>Glomeromycotina</taxon>
        <taxon>Glomeromycetes</taxon>
        <taxon>Diversisporales</taxon>
        <taxon>Gigasporaceae</taxon>
        <taxon>Gigaspora</taxon>
    </lineage>
</organism>
<proteinExistence type="predicted"/>
<protein>
    <submittedName>
        <fullName evidence="1">36152_t:CDS:1</fullName>
    </submittedName>
</protein>
<comment type="caution">
    <text evidence="1">The sequence shown here is derived from an EMBL/GenBank/DDBJ whole genome shotgun (WGS) entry which is preliminary data.</text>
</comment>
<evidence type="ECO:0000313" key="2">
    <source>
        <dbReference type="Proteomes" id="UP000789901"/>
    </source>
</evidence>
<gene>
    <name evidence="1" type="ORF">GMARGA_LOCUS25523</name>
</gene>
<dbReference type="Proteomes" id="UP000789901">
    <property type="component" value="Unassembled WGS sequence"/>
</dbReference>